<dbReference type="AlphaFoldDB" id="A0AA38XPJ5"/>
<gene>
    <name evidence="1" type="ORF">H2200_000960</name>
</gene>
<keyword evidence="2" id="KW-1185">Reference proteome</keyword>
<protein>
    <submittedName>
        <fullName evidence="1">Uncharacterized protein</fullName>
    </submittedName>
</protein>
<sequence length="65" mass="7289">MREGSANSDFFKKLNTQGYPAVQEKEQPWKKLVSAQKKREYGVVDKMVVVCAQTHDHGTSSLGGY</sequence>
<accession>A0AA38XPJ5</accession>
<comment type="caution">
    <text evidence="1">The sequence shown here is derived from an EMBL/GenBank/DDBJ whole genome shotgun (WGS) entry which is preliminary data.</text>
</comment>
<dbReference type="EMBL" id="JAPDRK010000001">
    <property type="protein sequence ID" value="KAJ9617239.1"/>
    <property type="molecule type" value="Genomic_DNA"/>
</dbReference>
<evidence type="ECO:0000313" key="2">
    <source>
        <dbReference type="Proteomes" id="UP001172673"/>
    </source>
</evidence>
<name>A0AA38XPJ5_9EURO</name>
<proteinExistence type="predicted"/>
<reference evidence="1" key="1">
    <citation type="submission" date="2022-10" db="EMBL/GenBank/DDBJ databases">
        <title>Culturing micro-colonial fungi from biological soil crusts in the Mojave desert and describing Neophaeococcomyces mojavensis, and introducing the new genera and species Taxawa tesnikishii.</title>
        <authorList>
            <person name="Kurbessoian T."/>
            <person name="Stajich J.E."/>
        </authorList>
    </citation>
    <scope>NUCLEOTIDE SEQUENCE</scope>
    <source>
        <strain evidence="1">TK_41</strain>
    </source>
</reference>
<dbReference type="Proteomes" id="UP001172673">
    <property type="component" value="Unassembled WGS sequence"/>
</dbReference>
<organism evidence="1 2">
    <name type="scientific">Cladophialophora chaetospira</name>
    <dbReference type="NCBI Taxonomy" id="386627"/>
    <lineage>
        <taxon>Eukaryota</taxon>
        <taxon>Fungi</taxon>
        <taxon>Dikarya</taxon>
        <taxon>Ascomycota</taxon>
        <taxon>Pezizomycotina</taxon>
        <taxon>Eurotiomycetes</taxon>
        <taxon>Chaetothyriomycetidae</taxon>
        <taxon>Chaetothyriales</taxon>
        <taxon>Herpotrichiellaceae</taxon>
        <taxon>Cladophialophora</taxon>
    </lineage>
</organism>
<evidence type="ECO:0000313" key="1">
    <source>
        <dbReference type="EMBL" id="KAJ9617239.1"/>
    </source>
</evidence>